<sequence length="61" mass="6863">MAKDVENPCTSNCKLSDGVCRGCGRSKEEIKSWKSLKRPDKAAVVKRAHERMKAMKGKKKK</sequence>
<feature type="compositionally biased region" description="Basic and acidic residues" evidence="1">
    <location>
        <begin position="34"/>
        <end position="43"/>
    </location>
</feature>
<evidence type="ECO:0000256" key="1">
    <source>
        <dbReference type="SAM" id="MobiDB-lite"/>
    </source>
</evidence>
<keyword evidence="3" id="KW-1185">Reference proteome</keyword>
<gene>
    <name evidence="2" type="ORF">HBH25_00420</name>
</gene>
<reference evidence="2 3" key="1">
    <citation type="submission" date="2020-03" db="EMBL/GenBank/DDBJ databases">
        <authorList>
            <person name="Wang L."/>
            <person name="He N."/>
            <person name="Li Y."/>
            <person name="Fang Y."/>
            <person name="Zhang F."/>
        </authorList>
    </citation>
    <scope>NUCLEOTIDE SEQUENCE [LARGE SCALE GENOMIC DNA]</scope>
    <source>
        <strain evidence="3">hsmgli-8</strain>
    </source>
</reference>
<organism evidence="2 3">
    <name type="scientific">Pseudomonas quercus</name>
    <dbReference type="NCBI Taxonomy" id="2722792"/>
    <lineage>
        <taxon>Bacteria</taxon>
        <taxon>Pseudomonadati</taxon>
        <taxon>Pseudomonadota</taxon>
        <taxon>Gammaproteobacteria</taxon>
        <taxon>Pseudomonadales</taxon>
        <taxon>Pseudomonadaceae</taxon>
        <taxon>Pseudomonas</taxon>
    </lineage>
</organism>
<comment type="caution">
    <text evidence="2">The sequence shown here is derived from an EMBL/GenBank/DDBJ whole genome shotgun (WGS) entry which is preliminary data.</text>
</comment>
<dbReference type="InterPro" id="IPR010710">
    <property type="entry name" value="DUF1289"/>
</dbReference>
<dbReference type="EMBL" id="JAAVJI010000001">
    <property type="protein sequence ID" value="NJO99335.1"/>
    <property type="molecule type" value="Genomic_DNA"/>
</dbReference>
<accession>A0ABX0YAQ7</accession>
<name>A0ABX0YAQ7_9PSED</name>
<feature type="region of interest" description="Disordered" evidence="1">
    <location>
        <begin position="34"/>
        <end position="61"/>
    </location>
</feature>
<dbReference type="PANTHER" id="PTHR35175:SF2">
    <property type="entry name" value="DUF1289 DOMAIN-CONTAINING PROTEIN"/>
    <property type="match status" value="1"/>
</dbReference>
<proteinExistence type="predicted"/>
<dbReference type="Proteomes" id="UP000746535">
    <property type="component" value="Unassembled WGS sequence"/>
</dbReference>
<protein>
    <submittedName>
        <fullName evidence="2">DUF1289 domain-containing protein</fullName>
    </submittedName>
</protein>
<evidence type="ECO:0000313" key="2">
    <source>
        <dbReference type="EMBL" id="NJO99335.1"/>
    </source>
</evidence>
<feature type="compositionally biased region" description="Basic residues" evidence="1">
    <location>
        <begin position="44"/>
        <end position="61"/>
    </location>
</feature>
<dbReference type="PANTHER" id="PTHR35175">
    <property type="entry name" value="DUF1289 DOMAIN-CONTAINING PROTEIN"/>
    <property type="match status" value="1"/>
</dbReference>
<dbReference type="RefSeq" id="WP_168080408.1">
    <property type="nucleotide sequence ID" value="NZ_JAAVJI010000001.1"/>
</dbReference>
<dbReference type="Pfam" id="PF06945">
    <property type="entry name" value="DUF1289"/>
    <property type="match status" value="1"/>
</dbReference>
<evidence type="ECO:0000313" key="3">
    <source>
        <dbReference type="Proteomes" id="UP000746535"/>
    </source>
</evidence>